<gene>
    <name evidence="2" type="ORF">COW36_11600</name>
</gene>
<dbReference type="EMBL" id="PFFQ01000035">
    <property type="protein sequence ID" value="PIW16782.1"/>
    <property type="molecule type" value="Genomic_DNA"/>
</dbReference>
<feature type="chain" id="PRO_5014980053" evidence="1">
    <location>
        <begin position="23"/>
        <end position="225"/>
    </location>
</feature>
<evidence type="ECO:0000313" key="2">
    <source>
        <dbReference type="EMBL" id="PIW16782.1"/>
    </source>
</evidence>
<protein>
    <submittedName>
        <fullName evidence="2">Uncharacterized protein</fullName>
    </submittedName>
</protein>
<evidence type="ECO:0000256" key="1">
    <source>
        <dbReference type="SAM" id="SignalP"/>
    </source>
</evidence>
<accession>A0A2M7G4G4</accession>
<evidence type="ECO:0000313" key="3">
    <source>
        <dbReference type="Proteomes" id="UP000231019"/>
    </source>
</evidence>
<reference evidence="2 3" key="1">
    <citation type="submission" date="2017-09" db="EMBL/GenBank/DDBJ databases">
        <title>Depth-based differentiation of microbial function through sediment-hosted aquifers and enrichment of novel symbionts in the deep terrestrial subsurface.</title>
        <authorList>
            <person name="Probst A.J."/>
            <person name="Ladd B."/>
            <person name="Jarett J.K."/>
            <person name="Geller-Mcgrath D.E."/>
            <person name="Sieber C.M."/>
            <person name="Emerson J.B."/>
            <person name="Anantharaman K."/>
            <person name="Thomas B.C."/>
            <person name="Malmstrom R."/>
            <person name="Stieglmeier M."/>
            <person name="Klingl A."/>
            <person name="Woyke T."/>
            <person name="Ryan C.M."/>
            <person name="Banfield J.F."/>
        </authorList>
    </citation>
    <scope>NUCLEOTIDE SEQUENCE [LARGE SCALE GENOMIC DNA]</scope>
    <source>
        <strain evidence="2">CG17_big_fil_post_rev_8_21_14_2_50_48_46</strain>
    </source>
</reference>
<feature type="signal peptide" evidence="1">
    <location>
        <begin position="1"/>
        <end position="22"/>
    </location>
</feature>
<comment type="caution">
    <text evidence="2">The sequence shown here is derived from an EMBL/GenBank/DDBJ whole genome shotgun (WGS) entry which is preliminary data.</text>
</comment>
<dbReference type="Proteomes" id="UP000231019">
    <property type="component" value="Unassembled WGS sequence"/>
</dbReference>
<proteinExistence type="predicted"/>
<keyword evidence="1" id="KW-0732">Signal</keyword>
<dbReference type="AlphaFoldDB" id="A0A2M7G4G4"/>
<sequence length="225" mass="26023">MQKLMRFFILAFVFLAAVSAEAATPSKIVRRQDTPFSDEMDVYTPRFERGLTQTTEQIQNLVQRSIENREKLQKKHFSFGNKTLTKYTVTADPGVLVPKNYKFFPKTVTFVGYYESLNNKIEGYCLLEAVFRSSNPELDSLSDLPSENSFLNLIDLKGRPLQVHYYEKKSNGNIEAYFIAEIYGVKILLLDCLMSETLYQTIKPEVATALNSLLDYYYHFYTLFS</sequence>
<name>A0A2M7G4G4_9BACT</name>
<organism evidence="2 3">
    <name type="scientific">bacterium (Candidatus Blackallbacteria) CG17_big_fil_post_rev_8_21_14_2_50_48_46</name>
    <dbReference type="NCBI Taxonomy" id="2014261"/>
    <lineage>
        <taxon>Bacteria</taxon>
        <taxon>Candidatus Blackallbacteria</taxon>
    </lineage>
</organism>